<feature type="domain" description="HTH lysR-type" evidence="5">
    <location>
        <begin position="1"/>
        <end position="58"/>
    </location>
</feature>
<dbReference type="PROSITE" id="PS50931">
    <property type="entry name" value="HTH_LYSR"/>
    <property type="match status" value="1"/>
</dbReference>
<accession>A0ABV6MNI0</accession>
<dbReference type="RefSeq" id="WP_273942227.1">
    <property type="nucleotide sequence ID" value="NZ_CP097263.1"/>
</dbReference>
<comment type="caution">
    <text evidence="6">The sequence shown here is derived from an EMBL/GenBank/DDBJ whole genome shotgun (WGS) entry which is preliminary data.</text>
</comment>
<protein>
    <submittedName>
        <fullName evidence="6">LysR family transcriptional regulator</fullName>
    </submittedName>
</protein>
<organism evidence="6 7">
    <name type="scientific">Kutzneria chonburiensis</name>
    <dbReference type="NCBI Taxonomy" id="1483604"/>
    <lineage>
        <taxon>Bacteria</taxon>
        <taxon>Bacillati</taxon>
        <taxon>Actinomycetota</taxon>
        <taxon>Actinomycetes</taxon>
        <taxon>Pseudonocardiales</taxon>
        <taxon>Pseudonocardiaceae</taxon>
        <taxon>Kutzneria</taxon>
    </lineage>
</organism>
<dbReference type="EMBL" id="JBHLUD010000002">
    <property type="protein sequence ID" value="MFC0541739.1"/>
    <property type="molecule type" value="Genomic_DNA"/>
</dbReference>
<evidence type="ECO:0000256" key="2">
    <source>
        <dbReference type="ARBA" id="ARBA00023015"/>
    </source>
</evidence>
<dbReference type="Gene3D" id="1.10.10.10">
    <property type="entry name" value="Winged helix-like DNA-binding domain superfamily/Winged helix DNA-binding domain"/>
    <property type="match status" value="1"/>
</dbReference>
<dbReference type="InterPro" id="IPR000847">
    <property type="entry name" value="LysR_HTH_N"/>
</dbReference>
<evidence type="ECO:0000259" key="5">
    <source>
        <dbReference type="PROSITE" id="PS50931"/>
    </source>
</evidence>
<dbReference type="Proteomes" id="UP001589810">
    <property type="component" value="Unassembled WGS sequence"/>
</dbReference>
<evidence type="ECO:0000256" key="1">
    <source>
        <dbReference type="ARBA" id="ARBA00009437"/>
    </source>
</evidence>
<keyword evidence="7" id="KW-1185">Reference proteome</keyword>
<proteinExistence type="inferred from homology"/>
<comment type="similarity">
    <text evidence="1">Belongs to the LysR transcriptional regulatory family.</text>
</comment>
<sequence length="94" mass="9887">MDLKKLGYFVVLARHLHFTRAAGTLGIAQSSLSQQIKVFEGELGVRLFDRDHHSVSLTAAGKALLDDGVCLLEAADRVAGQVRAAAAGPVTSAT</sequence>
<dbReference type="InterPro" id="IPR036388">
    <property type="entry name" value="WH-like_DNA-bd_sf"/>
</dbReference>
<dbReference type="PANTHER" id="PTHR30346:SF0">
    <property type="entry name" value="HCA OPERON TRANSCRIPTIONAL ACTIVATOR HCAR"/>
    <property type="match status" value="1"/>
</dbReference>
<dbReference type="PANTHER" id="PTHR30346">
    <property type="entry name" value="TRANSCRIPTIONAL DUAL REGULATOR HCAR-RELATED"/>
    <property type="match status" value="1"/>
</dbReference>
<evidence type="ECO:0000256" key="4">
    <source>
        <dbReference type="ARBA" id="ARBA00023163"/>
    </source>
</evidence>
<gene>
    <name evidence="6" type="ORF">ACFFH7_09615</name>
</gene>
<keyword evidence="2" id="KW-0805">Transcription regulation</keyword>
<reference evidence="6 7" key="1">
    <citation type="submission" date="2024-09" db="EMBL/GenBank/DDBJ databases">
        <authorList>
            <person name="Sun Q."/>
            <person name="Mori K."/>
        </authorList>
    </citation>
    <scope>NUCLEOTIDE SEQUENCE [LARGE SCALE GENOMIC DNA]</scope>
    <source>
        <strain evidence="6 7">TBRC 1432</strain>
    </source>
</reference>
<dbReference type="PRINTS" id="PR00039">
    <property type="entry name" value="HTHLYSR"/>
</dbReference>
<evidence type="ECO:0000313" key="7">
    <source>
        <dbReference type="Proteomes" id="UP001589810"/>
    </source>
</evidence>
<dbReference type="InterPro" id="IPR036390">
    <property type="entry name" value="WH_DNA-bd_sf"/>
</dbReference>
<keyword evidence="4" id="KW-0804">Transcription</keyword>
<dbReference type="Pfam" id="PF00126">
    <property type="entry name" value="HTH_1"/>
    <property type="match status" value="1"/>
</dbReference>
<keyword evidence="3" id="KW-0238">DNA-binding</keyword>
<evidence type="ECO:0000256" key="3">
    <source>
        <dbReference type="ARBA" id="ARBA00023125"/>
    </source>
</evidence>
<name>A0ABV6MNI0_9PSEU</name>
<dbReference type="SUPFAM" id="SSF46785">
    <property type="entry name" value="Winged helix' DNA-binding domain"/>
    <property type="match status" value="1"/>
</dbReference>
<evidence type="ECO:0000313" key="6">
    <source>
        <dbReference type="EMBL" id="MFC0541739.1"/>
    </source>
</evidence>